<feature type="region of interest" description="Disordered" evidence="1">
    <location>
        <begin position="39"/>
        <end position="62"/>
    </location>
</feature>
<keyword evidence="4" id="KW-1185">Reference proteome</keyword>
<evidence type="ECO:0008006" key="5">
    <source>
        <dbReference type="Google" id="ProtNLM"/>
    </source>
</evidence>
<accession>A0A0S4JCU9</accession>
<dbReference type="EMBL" id="CYKH01001715">
    <property type="protein sequence ID" value="CUG89221.1"/>
    <property type="molecule type" value="Genomic_DNA"/>
</dbReference>
<evidence type="ECO:0000256" key="2">
    <source>
        <dbReference type="SAM" id="SignalP"/>
    </source>
</evidence>
<feature type="chain" id="PRO_5006622243" description="Membrane-associated protein" evidence="2">
    <location>
        <begin position="34"/>
        <end position="449"/>
    </location>
</feature>
<evidence type="ECO:0000256" key="1">
    <source>
        <dbReference type="SAM" id="MobiDB-lite"/>
    </source>
</evidence>
<organism evidence="3 4">
    <name type="scientific">Bodo saltans</name>
    <name type="common">Flagellated protozoan</name>
    <dbReference type="NCBI Taxonomy" id="75058"/>
    <lineage>
        <taxon>Eukaryota</taxon>
        <taxon>Discoba</taxon>
        <taxon>Euglenozoa</taxon>
        <taxon>Kinetoplastea</taxon>
        <taxon>Metakinetoplastina</taxon>
        <taxon>Eubodonida</taxon>
        <taxon>Bodonidae</taxon>
        <taxon>Bodo</taxon>
    </lineage>
</organism>
<name>A0A0S4JCU9_BODSA</name>
<dbReference type="AlphaFoldDB" id="A0A0S4JCU9"/>
<proteinExistence type="predicted"/>
<evidence type="ECO:0000313" key="4">
    <source>
        <dbReference type="Proteomes" id="UP000051952"/>
    </source>
</evidence>
<protein>
    <recommendedName>
        <fullName evidence="5">Membrane-associated protein</fullName>
    </recommendedName>
</protein>
<reference evidence="4" key="1">
    <citation type="submission" date="2015-09" db="EMBL/GenBank/DDBJ databases">
        <authorList>
            <consortium name="Pathogen Informatics"/>
        </authorList>
    </citation>
    <scope>NUCLEOTIDE SEQUENCE [LARGE SCALE GENOMIC DNA]</scope>
    <source>
        <strain evidence="4">Lake Konstanz</strain>
    </source>
</reference>
<dbReference type="Proteomes" id="UP000051952">
    <property type="component" value="Unassembled WGS sequence"/>
</dbReference>
<keyword evidence="2" id="KW-0732">Signal</keyword>
<evidence type="ECO:0000313" key="3">
    <source>
        <dbReference type="EMBL" id="CUG89221.1"/>
    </source>
</evidence>
<sequence>MLCKRPRNRLLATATGTMLLALIAALCMVASQSKEEVEEVNDIRTAGGAPPSSSTDTMRAPPVHARLGAPHLSISEALQTAQLASSWGYATERNAARWKLIRASFAARLPTVWRTGYNINISTPQQQQHHRTLRVMDLGADQGYFTVSMMRLLQTVLTSMHHNDNGRRDDKGIASDSTTRLRPQQSTVVGFAVEKGGFGGAFWRQKEFAAASRSVHDEIREHFIAEKATQTQNNTGVTVEEQLWICPTTITLPFLQSSLLQCTQEPSSLSLSSSCKVSVILALSMLHWVEGVDGVDGFRATICTLASAADSLIVELPHPSAKKTFGEKRYRGWYSRNPNRNVTALLEETAAMCPDILAALLVKKKKSGAPSYAGGVVTQSSCTFRLELVGRTPWGRSLFREIHRIDQECRQDGTSRHDAVSSPSVTHVALPPSEEGDACITHFGCFEVR</sequence>
<dbReference type="VEuPathDB" id="TriTrypDB:BSAL_19945"/>
<feature type="signal peptide" evidence="2">
    <location>
        <begin position="1"/>
        <end position="33"/>
    </location>
</feature>
<gene>
    <name evidence="3" type="ORF">BSAL_19945</name>
</gene>